<evidence type="ECO:0000256" key="12">
    <source>
        <dbReference type="ARBA" id="ARBA00022695"/>
    </source>
</evidence>
<comment type="pathway">
    <text evidence="4">Lipid metabolism.</text>
</comment>
<protein>
    <recommendedName>
        <fullName evidence="7">Phosphatidate cytidylyltransferase</fullName>
        <ecNumber evidence="6">2.7.7.41</ecNumber>
    </recommendedName>
    <alternativeName>
        <fullName evidence="20">CDP-DAG synthase</fullName>
    </alternativeName>
    <alternativeName>
        <fullName evidence="22">CDP-DG synthase</fullName>
    </alternativeName>
    <alternativeName>
        <fullName evidence="18">CDP-diacylglycerol synthase</fullName>
    </alternativeName>
    <alternativeName>
        <fullName evidence="21">CDP-diglyceride pyrophosphorylase</fullName>
    </alternativeName>
    <alternativeName>
        <fullName evidence="23">CDP-diglyceride synthase</fullName>
    </alternativeName>
    <alternativeName>
        <fullName evidence="19">CTP:phosphatidate cytidylyltransferase</fullName>
    </alternativeName>
</protein>
<evidence type="ECO:0000256" key="15">
    <source>
        <dbReference type="ARBA" id="ARBA00023136"/>
    </source>
</evidence>
<dbReference type="GO" id="GO:0004605">
    <property type="term" value="F:phosphatidate cytidylyltransferase activity"/>
    <property type="evidence" value="ECO:0007669"/>
    <property type="project" value="UniProtKB-EC"/>
</dbReference>
<organism evidence="25 26">
    <name type="scientific">Shimia gijangensis</name>
    <dbReference type="NCBI Taxonomy" id="1470563"/>
    <lineage>
        <taxon>Bacteria</taxon>
        <taxon>Pseudomonadati</taxon>
        <taxon>Pseudomonadota</taxon>
        <taxon>Alphaproteobacteria</taxon>
        <taxon>Rhodobacterales</taxon>
        <taxon>Roseobacteraceae</taxon>
    </lineage>
</organism>
<evidence type="ECO:0000256" key="4">
    <source>
        <dbReference type="ARBA" id="ARBA00005189"/>
    </source>
</evidence>
<feature type="transmembrane region" description="Helical" evidence="24">
    <location>
        <begin position="43"/>
        <end position="74"/>
    </location>
</feature>
<evidence type="ECO:0000256" key="17">
    <source>
        <dbReference type="ARBA" id="ARBA00023264"/>
    </source>
</evidence>
<evidence type="ECO:0000256" key="10">
    <source>
        <dbReference type="ARBA" id="ARBA00022679"/>
    </source>
</evidence>
<evidence type="ECO:0000313" key="25">
    <source>
        <dbReference type="EMBL" id="SHJ49736.1"/>
    </source>
</evidence>
<dbReference type="Pfam" id="PF01148">
    <property type="entry name" value="CTP_transf_1"/>
    <property type="match status" value="1"/>
</dbReference>
<keyword evidence="17" id="KW-1208">Phospholipid metabolism</keyword>
<feature type="transmembrane region" description="Helical" evidence="24">
    <location>
        <begin position="12"/>
        <end position="31"/>
    </location>
</feature>
<keyword evidence="16" id="KW-0594">Phospholipid biosynthesis</keyword>
<keyword evidence="15 24" id="KW-0472">Membrane</keyword>
<evidence type="ECO:0000256" key="1">
    <source>
        <dbReference type="ARBA" id="ARBA00001698"/>
    </source>
</evidence>
<evidence type="ECO:0000256" key="16">
    <source>
        <dbReference type="ARBA" id="ARBA00023209"/>
    </source>
</evidence>
<evidence type="ECO:0000256" key="19">
    <source>
        <dbReference type="ARBA" id="ARBA00031825"/>
    </source>
</evidence>
<evidence type="ECO:0000256" key="22">
    <source>
        <dbReference type="ARBA" id="ARBA00032743"/>
    </source>
</evidence>
<evidence type="ECO:0000256" key="24">
    <source>
        <dbReference type="SAM" id="Phobius"/>
    </source>
</evidence>
<dbReference type="EMBL" id="FQZQ01000009">
    <property type="protein sequence ID" value="SHJ49736.1"/>
    <property type="molecule type" value="Genomic_DNA"/>
</dbReference>
<evidence type="ECO:0000256" key="3">
    <source>
        <dbReference type="ARBA" id="ARBA00005119"/>
    </source>
</evidence>
<feature type="transmembrane region" description="Helical" evidence="24">
    <location>
        <begin position="228"/>
        <end position="248"/>
    </location>
</feature>
<sequence length="294" mass="30643">MNALSVNDVVLTTAILLVIGVGMVSSLLLVPGKREAARDTFQAMLSMLIVAGTILMMFWGGALTLVPFLLILAFRTGYEATHVRLGAPAAVKVGVGAAVAAAMAMLSPILTIGLAGLWLLIFSRRVFVPNPSTGRLHALAEVALFPVIPMAILAFSALNPDLRPLVLIIYVLVELFDSCAYAVGKFLGRTPAFPVLSPRKTVEGLIGGALCLMVVVAGVTFWANLPVWPAILLTAAACGFGVAGDLGGSRLKRAGGVKDFPAVLKKQGGALDIFDSWIAAGAAISLLITLQNLL</sequence>
<evidence type="ECO:0000256" key="11">
    <source>
        <dbReference type="ARBA" id="ARBA00022692"/>
    </source>
</evidence>
<evidence type="ECO:0000256" key="18">
    <source>
        <dbReference type="ARBA" id="ARBA00029893"/>
    </source>
</evidence>
<dbReference type="RefSeq" id="WP_073252036.1">
    <property type="nucleotide sequence ID" value="NZ_FQZQ01000009.1"/>
</dbReference>
<gene>
    <name evidence="25" type="ORF">SAMN05444000_109109</name>
</gene>
<evidence type="ECO:0000256" key="23">
    <source>
        <dbReference type="ARBA" id="ARBA00033406"/>
    </source>
</evidence>
<evidence type="ECO:0000256" key="13">
    <source>
        <dbReference type="ARBA" id="ARBA00022989"/>
    </source>
</evidence>
<evidence type="ECO:0000256" key="9">
    <source>
        <dbReference type="ARBA" id="ARBA00022516"/>
    </source>
</evidence>
<dbReference type="AlphaFoldDB" id="A0A1M6JSV8"/>
<feature type="transmembrane region" description="Helical" evidence="24">
    <location>
        <begin position="134"/>
        <end position="158"/>
    </location>
</feature>
<dbReference type="GO" id="GO:0016024">
    <property type="term" value="P:CDP-diacylglycerol biosynthetic process"/>
    <property type="evidence" value="ECO:0007669"/>
    <property type="project" value="TreeGrafter"/>
</dbReference>
<dbReference type="STRING" id="1470563.SAMN05444000_109109"/>
<keyword evidence="13 24" id="KW-1133">Transmembrane helix</keyword>
<name>A0A1M6JSV8_9RHOB</name>
<proteinExistence type="inferred from homology"/>
<dbReference type="PANTHER" id="PTHR46382">
    <property type="entry name" value="PHOSPHATIDATE CYTIDYLYLTRANSFERASE"/>
    <property type="match status" value="1"/>
</dbReference>
<feature type="transmembrane region" description="Helical" evidence="24">
    <location>
        <begin position="204"/>
        <end position="222"/>
    </location>
</feature>
<evidence type="ECO:0000256" key="20">
    <source>
        <dbReference type="ARBA" id="ARBA00032253"/>
    </source>
</evidence>
<evidence type="ECO:0000256" key="7">
    <source>
        <dbReference type="ARBA" id="ARBA00019373"/>
    </source>
</evidence>
<accession>A0A1M6JSV8</accession>
<keyword evidence="8" id="KW-1003">Cell membrane</keyword>
<evidence type="ECO:0000256" key="8">
    <source>
        <dbReference type="ARBA" id="ARBA00022475"/>
    </source>
</evidence>
<dbReference type="GO" id="GO:0005886">
    <property type="term" value="C:plasma membrane"/>
    <property type="evidence" value="ECO:0007669"/>
    <property type="project" value="UniProtKB-SubCell"/>
</dbReference>
<evidence type="ECO:0000256" key="14">
    <source>
        <dbReference type="ARBA" id="ARBA00023098"/>
    </source>
</evidence>
<evidence type="ECO:0000256" key="6">
    <source>
        <dbReference type="ARBA" id="ARBA00012487"/>
    </source>
</evidence>
<evidence type="ECO:0000256" key="21">
    <source>
        <dbReference type="ARBA" id="ARBA00032396"/>
    </source>
</evidence>
<comment type="similarity">
    <text evidence="5">Belongs to the CDS family.</text>
</comment>
<keyword evidence="10 25" id="KW-0808">Transferase</keyword>
<evidence type="ECO:0000313" key="26">
    <source>
        <dbReference type="Proteomes" id="UP000183982"/>
    </source>
</evidence>
<evidence type="ECO:0000256" key="5">
    <source>
        <dbReference type="ARBA" id="ARBA00010185"/>
    </source>
</evidence>
<keyword evidence="26" id="KW-1185">Reference proteome</keyword>
<dbReference type="PANTHER" id="PTHR46382:SF1">
    <property type="entry name" value="PHOSPHATIDATE CYTIDYLYLTRANSFERASE"/>
    <property type="match status" value="1"/>
</dbReference>
<comment type="catalytic activity">
    <reaction evidence="1">
        <text>a 1,2-diacyl-sn-glycero-3-phosphate + CTP + H(+) = a CDP-1,2-diacyl-sn-glycerol + diphosphate</text>
        <dbReference type="Rhea" id="RHEA:16229"/>
        <dbReference type="ChEBI" id="CHEBI:15378"/>
        <dbReference type="ChEBI" id="CHEBI:33019"/>
        <dbReference type="ChEBI" id="CHEBI:37563"/>
        <dbReference type="ChEBI" id="CHEBI:58332"/>
        <dbReference type="ChEBI" id="CHEBI:58608"/>
        <dbReference type="EC" id="2.7.7.41"/>
    </reaction>
</comment>
<dbReference type="EC" id="2.7.7.41" evidence="6"/>
<comment type="pathway">
    <text evidence="3">Phospholipid metabolism; CDP-diacylglycerol biosynthesis; CDP-diacylglycerol from sn-glycerol 3-phosphate: step 3/3.</text>
</comment>
<dbReference type="Proteomes" id="UP000183982">
    <property type="component" value="Unassembled WGS sequence"/>
</dbReference>
<feature type="transmembrane region" description="Helical" evidence="24">
    <location>
        <begin position="164"/>
        <end position="183"/>
    </location>
</feature>
<keyword evidence="12 25" id="KW-0548">Nucleotidyltransferase</keyword>
<keyword evidence="14" id="KW-0443">Lipid metabolism</keyword>
<evidence type="ECO:0000256" key="2">
    <source>
        <dbReference type="ARBA" id="ARBA00004651"/>
    </source>
</evidence>
<comment type="subcellular location">
    <subcellularLocation>
        <location evidence="2">Cell membrane</location>
        <topology evidence="2">Multi-pass membrane protein</topology>
    </subcellularLocation>
</comment>
<keyword evidence="11 24" id="KW-0812">Transmembrane</keyword>
<reference evidence="26" key="1">
    <citation type="submission" date="2016-11" db="EMBL/GenBank/DDBJ databases">
        <authorList>
            <person name="Varghese N."/>
            <person name="Submissions S."/>
        </authorList>
    </citation>
    <scope>NUCLEOTIDE SEQUENCE [LARGE SCALE GENOMIC DNA]</scope>
    <source>
        <strain evidence="26">DSM 100564</strain>
    </source>
</reference>
<feature type="transmembrane region" description="Helical" evidence="24">
    <location>
        <begin position="94"/>
        <end position="122"/>
    </location>
</feature>
<keyword evidence="9" id="KW-0444">Lipid biosynthesis</keyword>